<evidence type="ECO:0000313" key="7">
    <source>
        <dbReference type="EMBL" id="MBF6353113.1"/>
    </source>
</evidence>
<comment type="caution">
    <text evidence="7">The sequence shown here is derived from an EMBL/GenBank/DDBJ whole genome shotgun (WGS) entry which is preliminary data.</text>
</comment>
<dbReference type="Pfam" id="PF17754">
    <property type="entry name" value="TetR_C_14"/>
    <property type="match status" value="1"/>
</dbReference>
<dbReference type="PANTHER" id="PTHR30055">
    <property type="entry name" value="HTH-TYPE TRANSCRIPTIONAL REGULATOR RUTR"/>
    <property type="match status" value="1"/>
</dbReference>
<dbReference type="SUPFAM" id="SSF46689">
    <property type="entry name" value="Homeodomain-like"/>
    <property type="match status" value="1"/>
</dbReference>
<accession>A0ABS0D8L6</accession>
<proteinExistence type="predicted"/>
<evidence type="ECO:0000256" key="1">
    <source>
        <dbReference type="ARBA" id="ARBA00023015"/>
    </source>
</evidence>
<evidence type="ECO:0000256" key="5">
    <source>
        <dbReference type="SAM" id="MobiDB-lite"/>
    </source>
</evidence>
<dbReference type="PROSITE" id="PS50977">
    <property type="entry name" value="HTH_TETR_2"/>
    <property type="match status" value="1"/>
</dbReference>
<evidence type="ECO:0000256" key="4">
    <source>
        <dbReference type="PROSITE-ProRule" id="PRU00335"/>
    </source>
</evidence>
<name>A0ABS0D8L6_9NOCA</name>
<feature type="domain" description="HTH tetR-type" evidence="6">
    <location>
        <begin position="16"/>
        <end position="76"/>
    </location>
</feature>
<organism evidence="7 8">
    <name type="scientific">Nocardia higoensis</name>
    <dbReference type="NCBI Taxonomy" id="228599"/>
    <lineage>
        <taxon>Bacteria</taxon>
        <taxon>Bacillati</taxon>
        <taxon>Actinomycetota</taxon>
        <taxon>Actinomycetes</taxon>
        <taxon>Mycobacteriales</taxon>
        <taxon>Nocardiaceae</taxon>
        <taxon>Nocardia</taxon>
    </lineage>
</organism>
<dbReference type="EMBL" id="JADLQN010000001">
    <property type="protein sequence ID" value="MBF6353113.1"/>
    <property type="molecule type" value="Genomic_DNA"/>
</dbReference>
<evidence type="ECO:0000259" key="6">
    <source>
        <dbReference type="PROSITE" id="PS50977"/>
    </source>
</evidence>
<keyword evidence="2 4" id="KW-0238">DNA-binding</keyword>
<dbReference type="PANTHER" id="PTHR30055:SF238">
    <property type="entry name" value="MYCOFACTOCIN BIOSYNTHESIS TRANSCRIPTIONAL REGULATOR MFTR-RELATED"/>
    <property type="match status" value="1"/>
</dbReference>
<dbReference type="InterPro" id="IPR041347">
    <property type="entry name" value="MftR_C"/>
</dbReference>
<feature type="region of interest" description="Disordered" evidence="5">
    <location>
        <begin position="205"/>
        <end position="224"/>
    </location>
</feature>
<evidence type="ECO:0000313" key="8">
    <source>
        <dbReference type="Proteomes" id="UP000707731"/>
    </source>
</evidence>
<dbReference type="InterPro" id="IPR001647">
    <property type="entry name" value="HTH_TetR"/>
</dbReference>
<gene>
    <name evidence="7" type="ORF">IU449_00870</name>
</gene>
<dbReference type="Pfam" id="PF00440">
    <property type="entry name" value="TetR_N"/>
    <property type="match status" value="1"/>
</dbReference>
<dbReference type="InterPro" id="IPR009057">
    <property type="entry name" value="Homeodomain-like_sf"/>
</dbReference>
<keyword evidence="8" id="KW-1185">Reference proteome</keyword>
<keyword evidence="3" id="KW-0804">Transcription</keyword>
<sequence>MTRSDSVPRRRGRPSVLDSQAIAAGALRLWSERGFTTTSWSDLAEATGISTRTLLRHFSSRADVAWLGVAPATERLSRALDAAGDDGDPSVVIRSAIVESVSHDPQIRRAAPDWLRLISSEPELAATAPLAYRPWIDTLATYICRRLPDAPLAICRALATAYQAATFAALVEWAEAGAHGECADSVDEMLRWMDIHTPVATLHDRHAAVASQPPTPPPGQGHAQ</sequence>
<dbReference type="Gene3D" id="1.10.357.10">
    <property type="entry name" value="Tetracycline Repressor, domain 2"/>
    <property type="match status" value="1"/>
</dbReference>
<reference evidence="7 8" key="1">
    <citation type="submission" date="2020-10" db="EMBL/GenBank/DDBJ databases">
        <title>Identification of Nocardia species via Next-generation sequencing and recognition of intraspecies genetic diversity.</title>
        <authorList>
            <person name="Li P."/>
            <person name="Li P."/>
            <person name="Lu B."/>
        </authorList>
    </citation>
    <scope>NUCLEOTIDE SEQUENCE [LARGE SCALE GENOMIC DNA]</scope>
    <source>
        <strain evidence="7 8">BJ06-0143</strain>
    </source>
</reference>
<feature type="compositionally biased region" description="Pro residues" evidence="5">
    <location>
        <begin position="213"/>
        <end position="224"/>
    </location>
</feature>
<protein>
    <submittedName>
        <fullName evidence="7">TetR family transcriptional regulator</fullName>
    </submittedName>
</protein>
<dbReference type="Proteomes" id="UP000707731">
    <property type="component" value="Unassembled WGS sequence"/>
</dbReference>
<dbReference type="PRINTS" id="PR00455">
    <property type="entry name" value="HTHTETR"/>
</dbReference>
<dbReference type="Gene3D" id="1.10.10.60">
    <property type="entry name" value="Homeodomain-like"/>
    <property type="match status" value="1"/>
</dbReference>
<dbReference type="RefSeq" id="WP_195000068.1">
    <property type="nucleotide sequence ID" value="NZ_JADLQN010000001.1"/>
</dbReference>
<evidence type="ECO:0000256" key="2">
    <source>
        <dbReference type="ARBA" id="ARBA00023125"/>
    </source>
</evidence>
<evidence type="ECO:0000256" key="3">
    <source>
        <dbReference type="ARBA" id="ARBA00023163"/>
    </source>
</evidence>
<dbReference type="InterPro" id="IPR050109">
    <property type="entry name" value="HTH-type_TetR-like_transc_reg"/>
</dbReference>
<feature type="DNA-binding region" description="H-T-H motif" evidence="4">
    <location>
        <begin position="39"/>
        <end position="58"/>
    </location>
</feature>
<keyword evidence="1" id="KW-0805">Transcription regulation</keyword>